<dbReference type="SUPFAM" id="SSF109604">
    <property type="entry name" value="HD-domain/PDEase-like"/>
    <property type="match status" value="1"/>
</dbReference>
<dbReference type="PANTHER" id="PTHR30075">
    <property type="entry name" value="GLYCYL-TRNA SYNTHETASE"/>
    <property type="match status" value="1"/>
</dbReference>
<keyword evidence="3 8" id="KW-0547">Nucleotide-binding</keyword>
<proteinExistence type="inferred from homology"/>
<comment type="subunit">
    <text evidence="8">Tetramer of two alpha and two beta subunits.</text>
</comment>
<protein>
    <recommendedName>
        <fullName evidence="8">Glycine--tRNA ligase beta subunit</fullName>
        <ecNumber evidence="8">6.1.1.14</ecNumber>
    </recommendedName>
    <alternativeName>
        <fullName evidence="8">Glycyl-tRNA synthetase beta subunit</fullName>
        <shortName evidence="8">GlyRS</shortName>
    </alternativeName>
</protein>
<dbReference type="NCBIfam" id="TIGR00211">
    <property type="entry name" value="glyS"/>
    <property type="match status" value="1"/>
</dbReference>
<comment type="subcellular location">
    <subcellularLocation>
        <location evidence="8">Cytoplasm</location>
    </subcellularLocation>
</comment>
<keyword evidence="5 8" id="KW-0648">Protein biosynthesis</keyword>
<evidence type="ECO:0000313" key="9">
    <source>
        <dbReference type="EMBL" id="KGG19579.1"/>
    </source>
</evidence>
<dbReference type="PROSITE" id="PS50861">
    <property type="entry name" value="AA_TRNA_LIGASE_II_GLYAB"/>
    <property type="match status" value="1"/>
</dbReference>
<dbReference type="PRINTS" id="PR01045">
    <property type="entry name" value="TRNASYNTHGB"/>
</dbReference>
<accession>A0A0A2C4P7</accession>
<keyword evidence="2 8" id="KW-0436">Ligase</keyword>
<name>A0A0A2C4P7_PROMR</name>
<dbReference type="GO" id="GO:0006426">
    <property type="term" value="P:glycyl-tRNA aminoacylation"/>
    <property type="evidence" value="ECO:0007669"/>
    <property type="project" value="UniProtKB-UniRule"/>
</dbReference>
<dbReference type="InterPro" id="IPR006194">
    <property type="entry name" value="Gly-tRNA-synth_heterodimer"/>
</dbReference>
<dbReference type="EMBL" id="JNAX01000015">
    <property type="protein sequence ID" value="KGG19579.1"/>
    <property type="molecule type" value="Genomic_DNA"/>
</dbReference>
<evidence type="ECO:0000256" key="3">
    <source>
        <dbReference type="ARBA" id="ARBA00022741"/>
    </source>
</evidence>
<comment type="similarity">
    <text evidence="1 8">Belongs to the class-II aminoacyl-tRNA synthetase family.</text>
</comment>
<dbReference type="Proteomes" id="UP000030392">
    <property type="component" value="Unassembled WGS sequence"/>
</dbReference>
<dbReference type="EC" id="6.1.1.14" evidence="8"/>
<evidence type="ECO:0000256" key="4">
    <source>
        <dbReference type="ARBA" id="ARBA00022840"/>
    </source>
</evidence>
<evidence type="ECO:0000256" key="6">
    <source>
        <dbReference type="ARBA" id="ARBA00023146"/>
    </source>
</evidence>
<dbReference type="PANTHER" id="PTHR30075:SF2">
    <property type="entry name" value="GLYCINE--TRNA LIGASE, CHLOROPLASTIC_MITOCHONDRIAL 2"/>
    <property type="match status" value="1"/>
</dbReference>
<dbReference type="GO" id="GO:0005524">
    <property type="term" value="F:ATP binding"/>
    <property type="evidence" value="ECO:0007669"/>
    <property type="project" value="UniProtKB-UniRule"/>
</dbReference>
<comment type="caution">
    <text evidence="9">The sequence shown here is derived from an EMBL/GenBank/DDBJ whole genome shotgun (WGS) entry which is preliminary data.</text>
</comment>
<dbReference type="RefSeq" id="WP_036907218.1">
    <property type="nucleotide sequence ID" value="NZ_CP138967.1"/>
</dbReference>
<keyword evidence="6 8" id="KW-0030">Aminoacyl-tRNA synthetase</keyword>
<evidence type="ECO:0000313" key="10">
    <source>
        <dbReference type="Proteomes" id="UP000030392"/>
    </source>
</evidence>
<comment type="catalytic activity">
    <reaction evidence="7 8">
        <text>tRNA(Gly) + glycine + ATP = glycyl-tRNA(Gly) + AMP + diphosphate</text>
        <dbReference type="Rhea" id="RHEA:16013"/>
        <dbReference type="Rhea" id="RHEA-COMP:9664"/>
        <dbReference type="Rhea" id="RHEA-COMP:9683"/>
        <dbReference type="ChEBI" id="CHEBI:30616"/>
        <dbReference type="ChEBI" id="CHEBI:33019"/>
        <dbReference type="ChEBI" id="CHEBI:57305"/>
        <dbReference type="ChEBI" id="CHEBI:78442"/>
        <dbReference type="ChEBI" id="CHEBI:78522"/>
        <dbReference type="ChEBI" id="CHEBI:456215"/>
        <dbReference type="EC" id="6.1.1.14"/>
    </reaction>
</comment>
<dbReference type="InterPro" id="IPR015944">
    <property type="entry name" value="Gly-tRNA-synth_bsu"/>
</dbReference>
<evidence type="ECO:0000256" key="8">
    <source>
        <dbReference type="HAMAP-Rule" id="MF_00255"/>
    </source>
</evidence>
<dbReference type="Pfam" id="PF02092">
    <property type="entry name" value="tRNA_synt_2f"/>
    <property type="match status" value="1"/>
</dbReference>
<keyword evidence="8" id="KW-0963">Cytoplasm</keyword>
<dbReference type="HAMAP" id="MF_00255">
    <property type="entry name" value="Gly_tRNA_synth_beta"/>
    <property type="match status" value="1"/>
</dbReference>
<evidence type="ECO:0000256" key="5">
    <source>
        <dbReference type="ARBA" id="ARBA00022917"/>
    </source>
</evidence>
<dbReference type="GO" id="GO:0004820">
    <property type="term" value="F:glycine-tRNA ligase activity"/>
    <property type="evidence" value="ECO:0007669"/>
    <property type="project" value="UniProtKB-UniRule"/>
</dbReference>
<evidence type="ECO:0000256" key="7">
    <source>
        <dbReference type="ARBA" id="ARBA00047937"/>
    </source>
</evidence>
<dbReference type="AlphaFoldDB" id="A0A0A2C4P7"/>
<evidence type="ECO:0000256" key="2">
    <source>
        <dbReference type="ARBA" id="ARBA00022598"/>
    </source>
</evidence>
<evidence type="ECO:0000256" key="1">
    <source>
        <dbReference type="ARBA" id="ARBA00008226"/>
    </source>
</evidence>
<organism evidence="9 10">
    <name type="scientific">Prochlorococcus marinus str. PAC1</name>
    <dbReference type="NCBI Taxonomy" id="59924"/>
    <lineage>
        <taxon>Bacteria</taxon>
        <taxon>Bacillati</taxon>
        <taxon>Cyanobacteriota</taxon>
        <taxon>Cyanophyceae</taxon>
        <taxon>Synechococcales</taxon>
        <taxon>Prochlorococcaceae</taxon>
        <taxon>Prochlorococcus</taxon>
    </lineage>
</organism>
<keyword evidence="4 8" id="KW-0067">ATP-binding</keyword>
<dbReference type="GO" id="GO:0005829">
    <property type="term" value="C:cytosol"/>
    <property type="evidence" value="ECO:0007669"/>
    <property type="project" value="TreeGrafter"/>
</dbReference>
<gene>
    <name evidence="8" type="primary">glyS</name>
    <name evidence="9" type="ORF">EV03_1964</name>
</gene>
<sequence>MSNYLLEIGTEELPADLAESVISQLELNVNNDLNSSKIKFSEIRVTTTPRRIALTIEGIAPFSEDNISERKGPPVSQAFHDGKPTKAAIGFAKRYDLKPEKLEIRETSKGSFVFAKSIEKGKPVANLLSDYLPRWISRIQGRRFMRWGKGDFRFSRPIRWIVSLLDSEVLPFKILGCDPEIQIGNISRPHRLHGEKLAIDNANTYFDQLQEVGVTVDRNRRLSSINDLVLNHEIDKKVKPDLTDRLLNELTDLVESPLLVTGCFDESFLDLPPEVLSTVMKVHQRYIPLNKVNVEFDPLSLDSRNTLLSVFLCISNGLPSAKEKIIKGNEKVLRARFADASFFIKSDLLISSSSRIDKLKDVTFAEGLGSLYERVNRIEWLVKLLTLKLEFDPEDIQKSVKVAHFSKHDLVSNMVDEFPELQGIIGSKYLLHEGESRDVCLGVLEHYKPKGISDELPSNKLGKAVSLAERFELLISIYAKGERPSGSSDPYALRRAANGILLILWNNDWQLDINKILNDSLIYWQQLFPSLSLDLSNLLSELKEFFRQRIISLLEEKDVDFDIIQAVSGDTTSTSKLLDDPTDVYFRTSLLMEMRKNNTLSLLQAVVTRASKLAAKSSISKDVIDPLDFVDKSLFEKDCERKMFDVLEELKPLAVNCDRDKYMLLADGLVSSTETLANFFDGEGSVMVMTEDVNLRKNRLNLLTILRNQSLKLADFSKLG</sequence>
<reference evidence="10" key="1">
    <citation type="journal article" date="2014" name="Sci. Data">
        <title>Genomes of diverse isolates of the marine cyanobacterium Prochlorococcus.</title>
        <authorList>
            <person name="Biller S."/>
            <person name="Berube P."/>
            <person name="Thompson J."/>
            <person name="Kelly L."/>
            <person name="Roggensack S."/>
            <person name="Awad L."/>
            <person name="Roache-Johnson K."/>
            <person name="Ding H."/>
            <person name="Giovannoni S.J."/>
            <person name="Moore L.R."/>
            <person name="Chisholm S.W."/>
        </authorList>
    </citation>
    <scope>NUCLEOTIDE SEQUENCE [LARGE SCALE GENOMIC DNA]</scope>
    <source>
        <strain evidence="10">PAC1</strain>
    </source>
</reference>